<feature type="domain" description="SNF2 N-terminal" evidence="3">
    <location>
        <begin position="36"/>
        <end position="77"/>
    </location>
</feature>
<evidence type="ECO:0000256" key="2">
    <source>
        <dbReference type="ARBA" id="ARBA00022840"/>
    </source>
</evidence>
<dbReference type="Pfam" id="PF00176">
    <property type="entry name" value="SNF2-rel_dom"/>
    <property type="match status" value="2"/>
</dbReference>
<evidence type="ECO:0000259" key="3">
    <source>
        <dbReference type="Pfam" id="PF00176"/>
    </source>
</evidence>
<dbReference type="InterPro" id="IPR027417">
    <property type="entry name" value="P-loop_NTPase"/>
</dbReference>
<dbReference type="GO" id="GO:0006281">
    <property type="term" value="P:DNA repair"/>
    <property type="evidence" value="ECO:0007669"/>
    <property type="project" value="InterPro"/>
</dbReference>
<dbReference type="InterPro" id="IPR000330">
    <property type="entry name" value="SNF2_N"/>
</dbReference>
<name>A0A835LTN2_9MAGN</name>
<keyword evidence="2" id="KW-0067">ATP-binding</keyword>
<comment type="caution">
    <text evidence="4">The sequence shown here is derived from an EMBL/GenBank/DDBJ whole genome shotgun (WGS) entry which is preliminary data.</text>
</comment>
<dbReference type="EMBL" id="JADFTS010000006">
    <property type="protein sequence ID" value="KAF9602964.1"/>
    <property type="molecule type" value="Genomic_DNA"/>
</dbReference>
<feature type="domain" description="SNF2 N-terminal" evidence="3">
    <location>
        <begin position="108"/>
        <end position="200"/>
    </location>
</feature>
<dbReference type="Gene3D" id="3.40.50.10810">
    <property type="entry name" value="Tandem AAA-ATPase domain"/>
    <property type="match status" value="2"/>
</dbReference>
<evidence type="ECO:0000313" key="4">
    <source>
        <dbReference type="EMBL" id="KAF9602964.1"/>
    </source>
</evidence>
<protein>
    <recommendedName>
        <fullName evidence="3">SNF2 N-terminal domain-containing protein</fullName>
    </recommendedName>
</protein>
<dbReference type="GO" id="GO:0005524">
    <property type="term" value="F:ATP binding"/>
    <property type="evidence" value="ECO:0007669"/>
    <property type="project" value="UniProtKB-KW"/>
</dbReference>
<accession>A0A835LTN2</accession>
<evidence type="ECO:0000313" key="5">
    <source>
        <dbReference type="Proteomes" id="UP000631114"/>
    </source>
</evidence>
<keyword evidence="1" id="KW-0547">Nucleotide-binding</keyword>
<dbReference type="GO" id="GO:0003678">
    <property type="term" value="F:DNA helicase activity"/>
    <property type="evidence" value="ECO:0007669"/>
    <property type="project" value="InterPro"/>
</dbReference>
<dbReference type="SUPFAM" id="SSF52540">
    <property type="entry name" value="P-loop containing nucleoside triphosphate hydrolases"/>
    <property type="match status" value="1"/>
</dbReference>
<dbReference type="Proteomes" id="UP000631114">
    <property type="component" value="Unassembled WGS sequence"/>
</dbReference>
<dbReference type="AlphaFoldDB" id="A0A835LTN2"/>
<dbReference type="GO" id="GO:0006338">
    <property type="term" value="P:chromatin remodeling"/>
    <property type="evidence" value="ECO:0007669"/>
    <property type="project" value="InterPro"/>
</dbReference>
<reference evidence="4 5" key="1">
    <citation type="submission" date="2020-10" db="EMBL/GenBank/DDBJ databases">
        <title>The Coptis chinensis genome and diversification of protoberbering-type alkaloids.</title>
        <authorList>
            <person name="Wang B."/>
            <person name="Shu S."/>
            <person name="Song C."/>
            <person name="Liu Y."/>
        </authorList>
    </citation>
    <scope>NUCLEOTIDE SEQUENCE [LARGE SCALE GENOMIC DNA]</scope>
    <source>
        <strain evidence="4">HL-2020</strain>
        <tissue evidence="4">Leaf</tissue>
    </source>
</reference>
<dbReference type="PANTHER" id="PTHR47157:SF1">
    <property type="entry name" value="CHROMODOMAIN-HELICASE-DNA-BINDING PROTEIN 1-LIKE"/>
    <property type="match status" value="1"/>
</dbReference>
<organism evidence="4 5">
    <name type="scientific">Coptis chinensis</name>
    <dbReference type="NCBI Taxonomy" id="261450"/>
    <lineage>
        <taxon>Eukaryota</taxon>
        <taxon>Viridiplantae</taxon>
        <taxon>Streptophyta</taxon>
        <taxon>Embryophyta</taxon>
        <taxon>Tracheophyta</taxon>
        <taxon>Spermatophyta</taxon>
        <taxon>Magnoliopsida</taxon>
        <taxon>Ranunculales</taxon>
        <taxon>Ranunculaceae</taxon>
        <taxon>Coptidoideae</taxon>
        <taxon>Coptis</taxon>
    </lineage>
</organism>
<dbReference type="PANTHER" id="PTHR47157">
    <property type="entry name" value="CHROMODOMAIN-HELICASE-DNA-BINDING PROTEIN 1-LIKE"/>
    <property type="match status" value="1"/>
</dbReference>
<sequence length="209" mass="23589">MKYEERLKAAADYILSTTENDGMDMVEETALPLKPHQVEGVSWLIQRYLLGVNVILGDEMGLGKTLQAIAFLSYLKLDRMLPGPFQLSFSVIHIVIDIVLYSVLEQNFIIPRRLLMTGTPIQNNLAELWALMHFCMPKVFGSSKQFLSTFKEAADPSSGHDETKVKEQFKTLKYVLGAFMLRRTKSMLIENGTLVLPPLSEITVLDSSF</sequence>
<gene>
    <name evidence="4" type="ORF">IFM89_032967</name>
</gene>
<dbReference type="OrthoDB" id="5857104at2759"/>
<keyword evidence="5" id="KW-1185">Reference proteome</keyword>
<dbReference type="InterPro" id="IPR031053">
    <property type="entry name" value="ALC1"/>
</dbReference>
<evidence type="ECO:0000256" key="1">
    <source>
        <dbReference type="ARBA" id="ARBA00022741"/>
    </source>
</evidence>
<dbReference type="InterPro" id="IPR038718">
    <property type="entry name" value="SNF2-like_sf"/>
</dbReference>
<proteinExistence type="predicted"/>